<dbReference type="InterPro" id="IPR016181">
    <property type="entry name" value="Acyl_CoA_acyltransferase"/>
</dbReference>
<evidence type="ECO:0000259" key="1">
    <source>
        <dbReference type="Pfam" id="PF22998"/>
    </source>
</evidence>
<comment type="caution">
    <text evidence="2">The sequence shown here is derived from an EMBL/GenBank/DDBJ whole genome shotgun (WGS) entry which is preliminary data.</text>
</comment>
<dbReference type="InterPro" id="IPR053013">
    <property type="entry name" value="LAT"/>
</dbReference>
<feature type="domain" description="LYC1 C-terminal" evidence="1">
    <location>
        <begin position="192"/>
        <end position="372"/>
    </location>
</feature>
<protein>
    <recommendedName>
        <fullName evidence="1">LYC1 C-terminal domain-containing protein</fullName>
    </recommendedName>
</protein>
<dbReference type="Proteomes" id="UP000663846">
    <property type="component" value="Unassembled WGS sequence"/>
</dbReference>
<accession>A0A8H3GTV4</accession>
<dbReference type="SUPFAM" id="SSF55729">
    <property type="entry name" value="Acyl-CoA N-acyltransferases (Nat)"/>
    <property type="match status" value="1"/>
</dbReference>
<evidence type="ECO:0000313" key="3">
    <source>
        <dbReference type="Proteomes" id="UP000663846"/>
    </source>
</evidence>
<dbReference type="PANTHER" id="PTHR34815">
    <property type="entry name" value="LYSINE ACETYLTRANSFERASE"/>
    <property type="match status" value="1"/>
</dbReference>
<evidence type="ECO:0000313" key="2">
    <source>
        <dbReference type="EMBL" id="CAE6465952.1"/>
    </source>
</evidence>
<organism evidence="2 3">
    <name type="scientific">Rhizoctonia solani</name>
    <dbReference type="NCBI Taxonomy" id="456999"/>
    <lineage>
        <taxon>Eukaryota</taxon>
        <taxon>Fungi</taxon>
        <taxon>Dikarya</taxon>
        <taxon>Basidiomycota</taxon>
        <taxon>Agaricomycotina</taxon>
        <taxon>Agaricomycetes</taxon>
        <taxon>Cantharellales</taxon>
        <taxon>Ceratobasidiaceae</taxon>
        <taxon>Rhizoctonia</taxon>
    </lineage>
</organism>
<dbReference type="PANTHER" id="PTHR34815:SF2">
    <property type="entry name" value="N-ACETYLTRANSFERASE DOMAIN-CONTAINING PROTEIN"/>
    <property type="match status" value="1"/>
</dbReference>
<dbReference type="EMBL" id="CAJMWS010000844">
    <property type="protein sequence ID" value="CAE6465952.1"/>
    <property type="molecule type" value="Genomic_DNA"/>
</dbReference>
<gene>
    <name evidence="2" type="ORF">RDB_LOCUS166977</name>
</gene>
<dbReference type="Gene3D" id="3.40.630.30">
    <property type="match status" value="1"/>
</dbReference>
<dbReference type="AlphaFoldDB" id="A0A8H3GTV4"/>
<proteinExistence type="predicted"/>
<dbReference type="InterPro" id="IPR055100">
    <property type="entry name" value="GNAT_LYC1-like"/>
</dbReference>
<name>A0A8H3GTV4_9AGAM</name>
<reference evidence="2" key="1">
    <citation type="submission" date="2021-01" db="EMBL/GenBank/DDBJ databases">
        <authorList>
            <person name="Kaushik A."/>
        </authorList>
    </citation>
    <scope>NUCLEOTIDE SEQUENCE</scope>
    <source>
        <strain evidence="2">AG1-1C</strain>
    </source>
</reference>
<sequence length="373" mass="41672">MTQSKTDLQKVTISQATQEQKSEIINNVNEHWGTSETGLDYLIRYHSIIETKNYTQDGRLTYWVLVPEDAKDTLDILSCCRTYRRDASVLHANSDKPIETVGYAIGTVVTPKKHRGQGYANRMLTLLHHALAPNVCPSPGVKINIPPSVYPGAFSVLYSDVGAYYERCGPVPGEIGWKVQNPISTIWQISEALPMLSSRTHSSFEIQLLSQDDVTALLSSDVPEWDTLPRAPDTTYFAFSPSALPNTHLITRSSIHPAHKSSSDVFWGARIASNGHFITWAFDYYTPYTLVITHINADPDTLPALLLAALQVGVSQDCQQAEVWNLSENLLEEAKRLGAATIERSSHLPAVRWYGPQPAKNVVWVRNEYYSWA</sequence>
<dbReference type="Pfam" id="PF22998">
    <property type="entry name" value="GNAT_LYC1-like"/>
    <property type="match status" value="1"/>
</dbReference>